<comment type="subcellular location">
    <subcellularLocation>
        <location evidence="1">Membrane</location>
        <topology evidence="1">Peripheral membrane protein</topology>
    </subcellularLocation>
</comment>
<dbReference type="Pfam" id="PF07516">
    <property type="entry name" value="SecA_SW"/>
    <property type="match status" value="1"/>
</dbReference>
<dbReference type="GO" id="GO:0005524">
    <property type="term" value="F:ATP binding"/>
    <property type="evidence" value="ECO:0007669"/>
    <property type="project" value="UniProtKB-KW"/>
</dbReference>
<dbReference type="Pfam" id="PF21090">
    <property type="entry name" value="P-loop_SecA"/>
    <property type="match status" value="1"/>
</dbReference>
<dbReference type="GO" id="GO:0006886">
    <property type="term" value="P:intracellular protein transport"/>
    <property type="evidence" value="ECO:0007669"/>
    <property type="project" value="InterPro"/>
</dbReference>
<keyword evidence="9" id="KW-0811">Translocation</keyword>
<evidence type="ECO:0000313" key="14">
    <source>
        <dbReference type="EMBL" id="KAK3240139.1"/>
    </source>
</evidence>
<keyword evidence="15" id="KW-1185">Reference proteome</keyword>
<organism evidence="14 15">
    <name type="scientific">Cymbomonas tetramitiformis</name>
    <dbReference type="NCBI Taxonomy" id="36881"/>
    <lineage>
        <taxon>Eukaryota</taxon>
        <taxon>Viridiplantae</taxon>
        <taxon>Chlorophyta</taxon>
        <taxon>Pyramimonadophyceae</taxon>
        <taxon>Pyramimonadales</taxon>
        <taxon>Pyramimonadaceae</taxon>
        <taxon>Cymbomonas</taxon>
    </lineage>
</organism>
<accession>A0AAE0BQR0</accession>
<dbReference type="Gene3D" id="3.90.1440.10">
    <property type="entry name" value="SecA, preprotein cross-linking domain"/>
    <property type="match status" value="1"/>
</dbReference>
<protein>
    <recommendedName>
        <fullName evidence="3">chloroplast protein-transporting ATPase</fullName>
        <ecNumber evidence="3">7.4.2.4</ecNumber>
    </recommendedName>
</protein>
<dbReference type="SMART" id="SM00958">
    <property type="entry name" value="SecA_PP_bind"/>
    <property type="match status" value="1"/>
</dbReference>
<evidence type="ECO:0000256" key="8">
    <source>
        <dbReference type="ARBA" id="ARBA00022967"/>
    </source>
</evidence>
<sequence>MQPHPAKSQQCSAVFDLAGDATDNIVAVTGKYAVCIYLCHFPQFVSLRVTSNEQYFDRVWKGVVEPVNALEPAMMELTEAELIAKTDEFRSRLANGETLEDILVEAFAVVREAARRVLGMRHFDVQLIGGVALHEGAIAEMGTGEGKTLVATLPAYLNALTGKSVHIGTSNDYLAERDCNWMGKVLRFLGLSVSFITAEYDAKARQEAYNSDVVYLTPLQLGFDYLKDSLQFEASSLMYGKERYMIIVDEADLLMIDEGTNPMLLSTPTDAKTFDASLYERCYSVAAQLQKQEHDDGPGDYKVVAKDHTVELLDVGMDNAEKLLGCELWAPELARGFILNACLKAKELYTYQKDYLVRDGEVVIINQGTGRLSVDSRWNDSIHQAIEAKEGVKVNPENNVSGKISYQKLIPSYTKFSGMTGTAETEVEEFWMVYQISVIRIPRNRPSIRIDYPMDYYICRAYKNVGVVQDIAYQRQLRRPVLICTQSVGESLEISQLLHQYGLTEHNLLNARPDSVAVEAQIIAQAGRPGTVTISTSMAGRGTDILLGGNPQGLAADMLERLLVSDLCSEAVASGVWGGLAGSEEAGGRARWVGETGVAGGIPDPDVRLRPGTQRLIEMGRAMIVDETKGNMPEARARAFLQAAMERAESSATLVESGADFEKDYRDSWRWTFMIAQHLLQDTKAQCAEEAAYVRLQGGLHIISTSLGATQRIDNQLLGRAGRQGDPGSTVIFTAFDDEIVKIYGGDMTLVTSIYNWIRGQIDTPESEPINATLDRLGTPSGILEKFIKDCQKTAQRLQSNNRTSVFEADEVLEMHRREFYRWRLEVLTESEDAIEMRLRRYILYVVDEWMTKYVGQSRVQDWELHDLLEAARAFTQPPSGSPALPVTEMGEGTRGLDSFLEVDAEELRRALMEGRPLPAQKAPNGGQYTTPINNKVLWDPNHVQDRLQAISGSQPTSAEQFQVLRVYMVESLMQLIDVSLTFHTLLLIKDKTPQKLIRQSMLACLDEMWRQHLYAMDIMQAGTAIRGYGSMTPAEEFKIEALKVFEKNVAACHKQIAQTLFVTEIKKNEEGDLEVFI</sequence>
<dbReference type="InterPro" id="IPR011115">
    <property type="entry name" value="SecA_DEAD"/>
</dbReference>
<comment type="caution">
    <text evidence="14">The sequence shown here is derived from an EMBL/GenBank/DDBJ whole genome shotgun (WGS) entry which is preliminary data.</text>
</comment>
<dbReference type="PROSITE" id="PS51192">
    <property type="entry name" value="HELICASE_ATP_BIND_1"/>
    <property type="match status" value="1"/>
</dbReference>
<dbReference type="AlphaFoldDB" id="A0AAE0BQR0"/>
<dbReference type="InterPro" id="IPR011130">
    <property type="entry name" value="SecA_preprotein_X-link_dom"/>
</dbReference>
<dbReference type="Gene3D" id="1.10.3060.10">
    <property type="entry name" value="Helical scaffold and wing domains of SecA"/>
    <property type="match status" value="2"/>
</dbReference>
<dbReference type="InterPro" id="IPR000185">
    <property type="entry name" value="SecA"/>
</dbReference>
<dbReference type="SUPFAM" id="SSF81767">
    <property type="entry name" value="Pre-protein crosslinking domain of SecA"/>
    <property type="match status" value="1"/>
</dbReference>
<dbReference type="Pfam" id="PF01043">
    <property type="entry name" value="SecA_PP_bind"/>
    <property type="match status" value="1"/>
</dbReference>
<dbReference type="GO" id="GO:0006605">
    <property type="term" value="P:protein targeting"/>
    <property type="evidence" value="ECO:0007669"/>
    <property type="project" value="InterPro"/>
</dbReference>
<dbReference type="InterPro" id="IPR011116">
    <property type="entry name" value="SecA_Wing/Scaffold"/>
</dbReference>
<dbReference type="CDD" id="cd17928">
    <property type="entry name" value="DEXDc_SecA"/>
    <property type="match status" value="1"/>
</dbReference>
<evidence type="ECO:0000259" key="13">
    <source>
        <dbReference type="PROSITE" id="PS51196"/>
    </source>
</evidence>
<dbReference type="SMART" id="SM00957">
    <property type="entry name" value="SecA_DEAD"/>
    <property type="match status" value="1"/>
</dbReference>
<evidence type="ECO:0000313" key="15">
    <source>
        <dbReference type="Proteomes" id="UP001190700"/>
    </source>
</evidence>
<dbReference type="InterPro" id="IPR036670">
    <property type="entry name" value="SecA_X-link_sf"/>
</dbReference>
<evidence type="ECO:0000256" key="4">
    <source>
        <dbReference type="ARBA" id="ARBA00022448"/>
    </source>
</evidence>
<keyword evidence="8" id="KW-1278">Translocase</keyword>
<feature type="domain" description="Helicase ATP-binding" evidence="12">
    <location>
        <begin position="128"/>
        <end position="288"/>
    </location>
</feature>
<keyword evidence="7" id="KW-0653">Protein transport</keyword>
<dbReference type="InterPro" id="IPR027417">
    <property type="entry name" value="P-loop_NTPase"/>
</dbReference>
<evidence type="ECO:0000256" key="1">
    <source>
        <dbReference type="ARBA" id="ARBA00004170"/>
    </source>
</evidence>
<keyword evidence="6" id="KW-0067">ATP-binding</keyword>
<evidence type="ECO:0000256" key="6">
    <source>
        <dbReference type="ARBA" id="ARBA00022840"/>
    </source>
</evidence>
<dbReference type="SUPFAM" id="SSF52540">
    <property type="entry name" value="P-loop containing nucleoside triphosphate hydrolases"/>
    <property type="match status" value="2"/>
</dbReference>
<evidence type="ECO:0000256" key="11">
    <source>
        <dbReference type="ARBA" id="ARBA00034043"/>
    </source>
</evidence>
<dbReference type="InterPro" id="IPR036266">
    <property type="entry name" value="SecA_Wing/Scaffold_sf"/>
</dbReference>
<comment type="catalytic activity">
    <reaction evidence="11">
        <text>ATP + H2O + chloroplast-proteinSide 1 = ADP + phosphate + chloroplast-proteinSide 2.</text>
        <dbReference type="EC" id="7.4.2.4"/>
    </reaction>
</comment>
<evidence type="ECO:0000256" key="7">
    <source>
        <dbReference type="ARBA" id="ARBA00022927"/>
    </source>
</evidence>
<evidence type="ECO:0000256" key="5">
    <source>
        <dbReference type="ARBA" id="ARBA00022741"/>
    </source>
</evidence>
<keyword evidence="10" id="KW-0472">Membrane</keyword>
<evidence type="ECO:0000256" key="9">
    <source>
        <dbReference type="ARBA" id="ARBA00023010"/>
    </source>
</evidence>
<dbReference type="GO" id="GO:0016464">
    <property type="term" value="F:chloroplast protein-transporting ATPase activity"/>
    <property type="evidence" value="ECO:0007669"/>
    <property type="project" value="UniProtKB-EC"/>
</dbReference>
<dbReference type="PANTHER" id="PTHR30612:SF11">
    <property type="entry name" value="PROTEIN TRANSLOCASE SUBUNIT SECA2, CHLOROPLASTIC"/>
    <property type="match status" value="1"/>
</dbReference>
<gene>
    <name evidence="14" type="ORF">CYMTET_49995</name>
</gene>
<reference evidence="14 15" key="1">
    <citation type="journal article" date="2015" name="Genome Biol. Evol.">
        <title>Comparative Genomics of a Bacterivorous Green Alga Reveals Evolutionary Causalities and Consequences of Phago-Mixotrophic Mode of Nutrition.</title>
        <authorList>
            <person name="Burns J.A."/>
            <person name="Paasch A."/>
            <person name="Narechania A."/>
            <person name="Kim E."/>
        </authorList>
    </citation>
    <scope>NUCLEOTIDE SEQUENCE [LARGE SCALE GENOMIC DNA]</scope>
    <source>
        <strain evidence="14 15">PLY_AMNH</strain>
    </source>
</reference>
<evidence type="ECO:0000256" key="2">
    <source>
        <dbReference type="ARBA" id="ARBA00007650"/>
    </source>
</evidence>
<dbReference type="GO" id="GO:0017038">
    <property type="term" value="P:protein import"/>
    <property type="evidence" value="ECO:0007669"/>
    <property type="project" value="InterPro"/>
</dbReference>
<dbReference type="Pfam" id="PF07517">
    <property type="entry name" value="SecA_DEAD"/>
    <property type="match status" value="1"/>
</dbReference>
<keyword evidence="5" id="KW-0547">Nucleotide-binding</keyword>
<proteinExistence type="inferred from homology"/>
<dbReference type="HAMAP" id="MF_01382">
    <property type="entry name" value="SecA"/>
    <property type="match status" value="1"/>
</dbReference>
<dbReference type="GO" id="GO:0016020">
    <property type="term" value="C:membrane"/>
    <property type="evidence" value="ECO:0007669"/>
    <property type="project" value="UniProtKB-SubCell"/>
</dbReference>
<evidence type="ECO:0000259" key="12">
    <source>
        <dbReference type="PROSITE" id="PS51192"/>
    </source>
</evidence>
<dbReference type="InterPro" id="IPR014018">
    <property type="entry name" value="SecA_motor_DEAD"/>
</dbReference>
<dbReference type="Proteomes" id="UP001190700">
    <property type="component" value="Unassembled WGS sequence"/>
</dbReference>
<dbReference type="PRINTS" id="PR00906">
    <property type="entry name" value="SECA"/>
</dbReference>
<dbReference type="InterPro" id="IPR044722">
    <property type="entry name" value="SecA_SF2_C"/>
</dbReference>
<evidence type="ECO:0000256" key="3">
    <source>
        <dbReference type="ARBA" id="ARBA00012047"/>
    </source>
</evidence>
<dbReference type="GO" id="GO:0009941">
    <property type="term" value="C:chloroplast envelope"/>
    <property type="evidence" value="ECO:0007669"/>
    <property type="project" value="TreeGrafter"/>
</dbReference>
<dbReference type="EC" id="7.4.2.4" evidence="3"/>
<dbReference type="EMBL" id="LGRX02033731">
    <property type="protein sequence ID" value="KAK3240139.1"/>
    <property type="molecule type" value="Genomic_DNA"/>
</dbReference>
<dbReference type="PROSITE" id="PS51196">
    <property type="entry name" value="SECA_MOTOR_DEAD"/>
    <property type="match status" value="1"/>
</dbReference>
<feature type="domain" description="SecA family profile" evidence="13">
    <location>
        <begin position="42"/>
        <end position="771"/>
    </location>
</feature>
<comment type="similarity">
    <text evidence="2">Belongs to the SecA family.</text>
</comment>
<dbReference type="PANTHER" id="PTHR30612">
    <property type="entry name" value="SECA INNER MEMBRANE COMPONENT OF SEC PROTEIN SECRETION SYSTEM"/>
    <property type="match status" value="1"/>
</dbReference>
<evidence type="ECO:0000256" key="10">
    <source>
        <dbReference type="ARBA" id="ARBA00023136"/>
    </source>
</evidence>
<keyword evidence="4" id="KW-0813">Transport</keyword>
<dbReference type="SUPFAM" id="SSF81886">
    <property type="entry name" value="Helical scaffold and wing domains of SecA"/>
    <property type="match status" value="1"/>
</dbReference>
<dbReference type="InterPro" id="IPR014001">
    <property type="entry name" value="Helicase_ATP-bd"/>
</dbReference>
<dbReference type="Gene3D" id="3.40.50.300">
    <property type="entry name" value="P-loop containing nucleotide triphosphate hydrolases"/>
    <property type="match status" value="2"/>
</dbReference>
<name>A0AAE0BQR0_9CHLO</name>